<dbReference type="Gene3D" id="3.30.70.100">
    <property type="match status" value="1"/>
</dbReference>
<gene>
    <name evidence="1" type="ORF">KTU01_25460</name>
</gene>
<protein>
    <recommendedName>
        <fullName evidence="3">HMA domain-containing protein</fullName>
    </recommendedName>
</protein>
<evidence type="ECO:0000313" key="1">
    <source>
        <dbReference type="EMBL" id="GEO96423.1"/>
    </source>
</evidence>
<dbReference type="InterPro" id="IPR036163">
    <property type="entry name" value="HMA_dom_sf"/>
</dbReference>
<dbReference type="Proteomes" id="UP000321103">
    <property type="component" value="Unassembled WGS sequence"/>
</dbReference>
<sequence>MPDQPIEKNLPADAVVLSVPGLRESPVLGGGCCAVTAEDAIHDELVSWPAIVSATVDPQAQTATVILDPDMEDRLTDAVEVVRDLGFPAVEVLRRA</sequence>
<comment type="caution">
    <text evidence="1">The sequence shown here is derived from an EMBL/GenBank/DDBJ whole genome shotgun (WGS) entry which is preliminary data.</text>
</comment>
<reference evidence="1 2" key="1">
    <citation type="submission" date="2019-07" db="EMBL/GenBank/DDBJ databases">
        <title>Whole genome shotgun sequence of Kocuria turfanensis NBRC 107627.</title>
        <authorList>
            <person name="Hosoyama A."/>
            <person name="Uohara A."/>
            <person name="Ohji S."/>
            <person name="Ichikawa N."/>
        </authorList>
    </citation>
    <scope>NUCLEOTIDE SEQUENCE [LARGE SCALE GENOMIC DNA]</scope>
    <source>
        <strain evidence="1 2">NBRC 107627</strain>
    </source>
</reference>
<dbReference type="AlphaFoldDB" id="A0A512IFE3"/>
<dbReference type="SUPFAM" id="SSF55008">
    <property type="entry name" value="HMA, heavy metal-associated domain"/>
    <property type="match status" value="1"/>
</dbReference>
<dbReference type="EMBL" id="BJZS01000087">
    <property type="protein sequence ID" value="GEO96423.1"/>
    <property type="molecule type" value="Genomic_DNA"/>
</dbReference>
<dbReference type="STRING" id="388357.GCA_001580365_03679"/>
<keyword evidence="2" id="KW-1185">Reference proteome</keyword>
<organism evidence="1 2">
    <name type="scientific">Kocuria turfanensis</name>
    <dbReference type="NCBI Taxonomy" id="388357"/>
    <lineage>
        <taxon>Bacteria</taxon>
        <taxon>Bacillati</taxon>
        <taxon>Actinomycetota</taxon>
        <taxon>Actinomycetes</taxon>
        <taxon>Micrococcales</taxon>
        <taxon>Micrococcaceae</taxon>
        <taxon>Kocuria</taxon>
    </lineage>
</organism>
<proteinExistence type="predicted"/>
<evidence type="ECO:0008006" key="3">
    <source>
        <dbReference type="Google" id="ProtNLM"/>
    </source>
</evidence>
<evidence type="ECO:0000313" key="2">
    <source>
        <dbReference type="Proteomes" id="UP000321103"/>
    </source>
</evidence>
<name>A0A512IFE3_9MICC</name>
<dbReference type="GO" id="GO:0046872">
    <property type="term" value="F:metal ion binding"/>
    <property type="evidence" value="ECO:0007669"/>
    <property type="project" value="InterPro"/>
</dbReference>
<accession>A0A512IFE3</accession>